<keyword evidence="1" id="KW-0472">Membrane</keyword>
<sequence length="289" mass="32239">MKTSLRGYRHHRRRGSFRERAGTTVIVAEGRPPHVTPLVFTCGSTLPIAASPTDGKASRNLEHARERPVLRVFSVILVEKVQMSQSSAVYQPTTVTYEANGRQDRWQDRPISYLASSVTQAARRPCGLSCPPSRNLLPVILITSCVACFSLGLVMLIHGAMGYSDSSEEKEEVYLVITIFGAIFFALSILLFVFFMRLTRRICWRNAKDHLNASGGQALTVNPSTDFLVSAQYAPVSEVAYQPAQEDTEQSKLMPQENKELINEDTDRMVESDPRIVLRPLNPSAHEET</sequence>
<keyword evidence="3" id="KW-1185">Reference proteome</keyword>
<evidence type="ECO:0000256" key="1">
    <source>
        <dbReference type="SAM" id="Phobius"/>
    </source>
</evidence>
<keyword evidence="1" id="KW-0812">Transmembrane</keyword>
<keyword evidence="1" id="KW-1133">Transmembrane helix</keyword>
<dbReference type="AlphaFoldDB" id="A0A8J6HA03"/>
<protein>
    <submittedName>
        <fullName evidence="2">Uncharacterized protein</fullName>
    </submittedName>
</protein>
<reference evidence="2" key="1">
    <citation type="journal article" date="2020" name="J Insects Food Feed">
        <title>The yellow mealworm (Tenebrio molitor) genome: a resource for the emerging insects as food and feed industry.</title>
        <authorList>
            <person name="Eriksson T."/>
            <person name="Andere A."/>
            <person name="Kelstrup H."/>
            <person name="Emery V."/>
            <person name="Picard C."/>
        </authorList>
    </citation>
    <scope>NUCLEOTIDE SEQUENCE</scope>
    <source>
        <strain evidence="2">Stoneville</strain>
        <tissue evidence="2">Whole head</tissue>
    </source>
</reference>
<organism evidence="2 3">
    <name type="scientific">Tenebrio molitor</name>
    <name type="common">Yellow mealworm beetle</name>
    <dbReference type="NCBI Taxonomy" id="7067"/>
    <lineage>
        <taxon>Eukaryota</taxon>
        <taxon>Metazoa</taxon>
        <taxon>Ecdysozoa</taxon>
        <taxon>Arthropoda</taxon>
        <taxon>Hexapoda</taxon>
        <taxon>Insecta</taxon>
        <taxon>Pterygota</taxon>
        <taxon>Neoptera</taxon>
        <taxon>Endopterygota</taxon>
        <taxon>Coleoptera</taxon>
        <taxon>Polyphaga</taxon>
        <taxon>Cucujiformia</taxon>
        <taxon>Tenebrionidae</taxon>
        <taxon>Tenebrio</taxon>
    </lineage>
</organism>
<comment type="caution">
    <text evidence="2">The sequence shown here is derived from an EMBL/GenBank/DDBJ whole genome shotgun (WGS) entry which is preliminary data.</text>
</comment>
<evidence type="ECO:0000313" key="3">
    <source>
        <dbReference type="Proteomes" id="UP000719412"/>
    </source>
</evidence>
<proteinExistence type="predicted"/>
<feature type="transmembrane region" description="Helical" evidence="1">
    <location>
        <begin position="173"/>
        <end position="195"/>
    </location>
</feature>
<reference evidence="2" key="2">
    <citation type="submission" date="2021-08" db="EMBL/GenBank/DDBJ databases">
        <authorList>
            <person name="Eriksson T."/>
        </authorList>
    </citation>
    <scope>NUCLEOTIDE SEQUENCE</scope>
    <source>
        <strain evidence="2">Stoneville</strain>
        <tissue evidence="2">Whole head</tissue>
    </source>
</reference>
<dbReference type="EMBL" id="JABDTM020027669">
    <property type="protein sequence ID" value="KAH0810182.1"/>
    <property type="molecule type" value="Genomic_DNA"/>
</dbReference>
<feature type="transmembrane region" description="Helical" evidence="1">
    <location>
        <begin position="139"/>
        <end position="161"/>
    </location>
</feature>
<accession>A0A8J6HA03</accession>
<name>A0A8J6HA03_TENMO</name>
<evidence type="ECO:0000313" key="2">
    <source>
        <dbReference type="EMBL" id="KAH0810182.1"/>
    </source>
</evidence>
<gene>
    <name evidence="2" type="ORF">GEV33_012609</name>
</gene>
<dbReference type="Proteomes" id="UP000719412">
    <property type="component" value="Unassembled WGS sequence"/>
</dbReference>